<organism evidence="2 3">
    <name type="scientific">Ceratodon purpureus</name>
    <name type="common">Fire moss</name>
    <name type="synonym">Dicranum purpureum</name>
    <dbReference type="NCBI Taxonomy" id="3225"/>
    <lineage>
        <taxon>Eukaryota</taxon>
        <taxon>Viridiplantae</taxon>
        <taxon>Streptophyta</taxon>
        <taxon>Embryophyta</taxon>
        <taxon>Bryophyta</taxon>
        <taxon>Bryophytina</taxon>
        <taxon>Bryopsida</taxon>
        <taxon>Dicranidae</taxon>
        <taxon>Pseudoditrichales</taxon>
        <taxon>Ditrichaceae</taxon>
        <taxon>Ceratodon</taxon>
    </lineage>
</organism>
<dbReference type="EMBL" id="CM026421">
    <property type="protein sequence ID" value="KAG0589450.1"/>
    <property type="molecule type" value="Genomic_DNA"/>
</dbReference>
<proteinExistence type="predicted"/>
<sequence>MVLSSAADGVNSPQFSDFSLWMVSRFQGVHLDYGSAHICVSKHAALWSGLAVRYSCSAKDDMKVDSPILGGGGLGAYMADPLFSEDDSSIVTSTHFSLCDPEESGLSLFGGGDSGDVKGDYNWDNCFGSLEDVDNLLSSDPDSAFGRATSSPATLQWDDSSSALDLQSESEISGTKSSSIINAGPVENGKVDFFDSKLEFVPVNTPLPVLCEESDHNATFQEAEFQAPTSFDSRSHNSQLQAKQQSELQSGGQVNSSDFLDDEKMMEVLTGSLPTSESADNPSGGKDVTEDDSGPSTVSVSDSEKVKMAQAHRARRHAVNRKRFEERTKRQLNHRKIFQAASYGGAQAPQVLHPMPPMHIPAQAAHLHQPSIPNMHGYPVNPPTLLPLQPMIRPVPPYVHVGFSTPLHVIPQVAPPSVPGQMQGQAMYVGYQQPCAFPQPMPPYQQHQLRPPGEVQVLPQPSTPTMTPQEKIEKLKFLQQMQARFAVEQQQQQFAAQGIAPLDTSGLRKGVTPVPQNLSVKELDADVKPSETKMPAADSDFEPSLSVGQTSVGVTSDDEGGSLEASVLEQLQNTIKTQLELGTRMCIRDALYRLARSAMRRQASSGRPTGGDGANCSQVSQDADATSSGLEASINSDPSSSSRVSRMDMNGVETQTNPIDRSIAHLLFHKMQPQPNPGQVAPSIDGSRVDPPNASLAGQANGHTVWNQGGVPQGNWAAQIPQLNMVEEMQPGNVPSADMSSAPSLPAPKVSLVPVPVTRLQDGSGLRVINPTEQQSGISSEAVRESPLGGHLQGNVAGAGSMNGELPSSIGSHLRNGTDGEKQVRPAQNSISASHKESGKMRNGLQRKRLQHAIGLKELSQVLAEDLDARSALSCNKESGLVQSGPPVSTSSGSNECQAGGFSKLTNGLEDEKTPMDESC</sequence>
<dbReference type="PANTHER" id="PTHR33334:SF5">
    <property type="entry name" value="PROTEIN LNK2"/>
    <property type="match status" value="1"/>
</dbReference>
<feature type="compositionally biased region" description="Basic and acidic residues" evidence="1">
    <location>
        <begin position="910"/>
        <end position="920"/>
    </location>
</feature>
<feature type="compositionally biased region" description="Basic residues" evidence="1">
    <location>
        <begin position="310"/>
        <end position="321"/>
    </location>
</feature>
<dbReference type="GO" id="GO:0006355">
    <property type="term" value="P:regulation of DNA-templated transcription"/>
    <property type="evidence" value="ECO:0007669"/>
    <property type="project" value="InterPro"/>
</dbReference>
<feature type="region of interest" description="Disordered" evidence="1">
    <location>
        <begin position="877"/>
        <end position="920"/>
    </location>
</feature>
<comment type="caution">
    <text evidence="2">The sequence shown here is derived from an EMBL/GenBank/DDBJ whole genome shotgun (WGS) entry which is preliminary data.</text>
</comment>
<protein>
    <submittedName>
        <fullName evidence="2">Uncharacterized protein</fullName>
    </submittedName>
</protein>
<evidence type="ECO:0000313" key="2">
    <source>
        <dbReference type="EMBL" id="KAG0589450.1"/>
    </source>
</evidence>
<feature type="region of interest" description="Disordered" evidence="1">
    <location>
        <begin position="768"/>
        <end position="845"/>
    </location>
</feature>
<reference evidence="2" key="1">
    <citation type="submission" date="2020-06" db="EMBL/GenBank/DDBJ databases">
        <title>WGS assembly of Ceratodon purpureus strain R40.</title>
        <authorList>
            <person name="Carey S.B."/>
            <person name="Jenkins J."/>
            <person name="Shu S."/>
            <person name="Lovell J.T."/>
            <person name="Sreedasyam A."/>
            <person name="Maumus F."/>
            <person name="Tiley G.P."/>
            <person name="Fernandez-Pozo N."/>
            <person name="Barry K."/>
            <person name="Chen C."/>
            <person name="Wang M."/>
            <person name="Lipzen A."/>
            <person name="Daum C."/>
            <person name="Saski C.A."/>
            <person name="Payton A.C."/>
            <person name="Mcbreen J.C."/>
            <person name="Conrad R.E."/>
            <person name="Kollar L.M."/>
            <person name="Olsson S."/>
            <person name="Huttunen S."/>
            <person name="Landis J.B."/>
            <person name="Wickett N.J."/>
            <person name="Johnson M.G."/>
            <person name="Rensing S.A."/>
            <person name="Grimwood J."/>
            <person name="Schmutz J."/>
            <person name="Mcdaniel S.F."/>
        </authorList>
    </citation>
    <scope>NUCLEOTIDE SEQUENCE</scope>
    <source>
        <strain evidence="2">R40</strain>
    </source>
</reference>
<feature type="region of interest" description="Disordered" evidence="1">
    <location>
        <begin position="526"/>
        <end position="560"/>
    </location>
</feature>
<dbReference type="EMBL" id="CM026421">
    <property type="protein sequence ID" value="KAG0589447.1"/>
    <property type="molecule type" value="Genomic_DNA"/>
</dbReference>
<name>A0A8T0J0G9_CERPU</name>
<gene>
    <name evidence="2" type="ORF">KC19_1G021300</name>
</gene>
<feature type="compositionally biased region" description="Polar residues" evidence="1">
    <location>
        <begin position="886"/>
        <end position="897"/>
    </location>
</feature>
<accession>A0A8T0J0G9</accession>
<feature type="compositionally biased region" description="Polar residues" evidence="1">
    <location>
        <begin position="615"/>
        <end position="630"/>
    </location>
</feature>
<feature type="region of interest" description="Disordered" evidence="1">
    <location>
        <begin position="228"/>
        <end position="329"/>
    </location>
</feature>
<feature type="compositionally biased region" description="Polar residues" evidence="1">
    <location>
        <begin position="228"/>
        <end position="258"/>
    </location>
</feature>
<dbReference type="GO" id="GO:0007623">
    <property type="term" value="P:circadian rhythm"/>
    <property type="evidence" value="ECO:0007669"/>
    <property type="project" value="InterPro"/>
</dbReference>
<feature type="compositionally biased region" description="Polar residues" evidence="1">
    <location>
        <begin position="272"/>
        <end position="281"/>
    </location>
</feature>
<dbReference type="AlphaFoldDB" id="A0A8T0J0G9"/>
<dbReference type="Proteomes" id="UP000822688">
    <property type="component" value="Chromosome 1"/>
</dbReference>
<feature type="compositionally biased region" description="Low complexity" evidence="1">
    <location>
        <begin position="633"/>
        <end position="644"/>
    </location>
</feature>
<evidence type="ECO:0000313" key="3">
    <source>
        <dbReference type="Proteomes" id="UP000822688"/>
    </source>
</evidence>
<feature type="region of interest" description="Disordered" evidence="1">
    <location>
        <begin position="602"/>
        <end position="645"/>
    </location>
</feature>
<dbReference type="InterPro" id="IPR039928">
    <property type="entry name" value="LNK"/>
</dbReference>
<keyword evidence="3" id="KW-1185">Reference proteome</keyword>
<evidence type="ECO:0000256" key="1">
    <source>
        <dbReference type="SAM" id="MobiDB-lite"/>
    </source>
</evidence>
<dbReference type="PANTHER" id="PTHR33334">
    <property type="entry name" value="PROTEIN LNK1"/>
    <property type="match status" value="1"/>
</dbReference>